<name>A0A9Q3CXA4_9BASI</name>
<proteinExistence type="predicted"/>
<gene>
    <name evidence="1" type="ORF">O181_032689</name>
</gene>
<dbReference type="AlphaFoldDB" id="A0A9Q3CXA4"/>
<protein>
    <submittedName>
        <fullName evidence="1">Uncharacterized protein</fullName>
    </submittedName>
</protein>
<dbReference type="Proteomes" id="UP000765509">
    <property type="component" value="Unassembled WGS sequence"/>
</dbReference>
<reference evidence="1" key="1">
    <citation type="submission" date="2021-03" db="EMBL/GenBank/DDBJ databases">
        <title>Draft genome sequence of rust myrtle Austropuccinia psidii MF-1, a brazilian biotype.</title>
        <authorList>
            <person name="Quecine M.C."/>
            <person name="Pachon D.M.R."/>
            <person name="Bonatelli M.L."/>
            <person name="Correr F.H."/>
            <person name="Franceschini L.M."/>
            <person name="Leite T.F."/>
            <person name="Margarido G.R.A."/>
            <person name="Almeida C.A."/>
            <person name="Ferrarezi J.A."/>
            <person name="Labate C.A."/>
        </authorList>
    </citation>
    <scope>NUCLEOTIDE SEQUENCE</scope>
    <source>
        <strain evidence="1">MF-1</strain>
    </source>
</reference>
<keyword evidence="2" id="KW-1185">Reference proteome</keyword>
<evidence type="ECO:0000313" key="2">
    <source>
        <dbReference type="Proteomes" id="UP000765509"/>
    </source>
</evidence>
<accession>A0A9Q3CXA4</accession>
<dbReference type="EMBL" id="AVOT02011841">
    <property type="protein sequence ID" value="MBW0492974.1"/>
    <property type="molecule type" value="Genomic_DNA"/>
</dbReference>
<evidence type="ECO:0000313" key="1">
    <source>
        <dbReference type="EMBL" id="MBW0492974.1"/>
    </source>
</evidence>
<sequence>MEGFTNSTSSPSNLPLPSASGLVGESMILPICFNTPWFLIIEIRTSEQDQIGLLPVGMGPPILVQLSNSLCLDPVTKARNQYHIKPRRPKHLQLELPEVPSGLGASGTGNSFPNGPSFLLNIYHLTLEGGNPGC</sequence>
<comment type="caution">
    <text evidence="1">The sequence shown here is derived from an EMBL/GenBank/DDBJ whole genome shotgun (WGS) entry which is preliminary data.</text>
</comment>
<organism evidence="1 2">
    <name type="scientific">Austropuccinia psidii MF-1</name>
    <dbReference type="NCBI Taxonomy" id="1389203"/>
    <lineage>
        <taxon>Eukaryota</taxon>
        <taxon>Fungi</taxon>
        <taxon>Dikarya</taxon>
        <taxon>Basidiomycota</taxon>
        <taxon>Pucciniomycotina</taxon>
        <taxon>Pucciniomycetes</taxon>
        <taxon>Pucciniales</taxon>
        <taxon>Sphaerophragmiaceae</taxon>
        <taxon>Austropuccinia</taxon>
    </lineage>
</organism>